<sequence length="72" mass="8330">MDTLLAKIECWILDCVENEYSYLWEIRSVIEQRLFGEDKAKLDEYLFTGLSSVLTQGYVQAFAGIDFRGEVV</sequence>
<gene>
    <name evidence="1" type="ORF">HNQ93_004414</name>
</gene>
<evidence type="ECO:0000313" key="2">
    <source>
        <dbReference type="Proteomes" id="UP000532746"/>
    </source>
</evidence>
<dbReference type="EMBL" id="JACHGG010000017">
    <property type="protein sequence ID" value="MBB6061533.1"/>
    <property type="molecule type" value="Genomic_DNA"/>
</dbReference>
<keyword evidence="2" id="KW-1185">Reference proteome</keyword>
<comment type="caution">
    <text evidence="1">The sequence shown here is derived from an EMBL/GenBank/DDBJ whole genome shotgun (WGS) entry which is preliminary data.</text>
</comment>
<evidence type="ECO:0000313" key="1">
    <source>
        <dbReference type="EMBL" id="MBB6061533.1"/>
    </source>
</evidence>
<dbReference type="AlphaFoldDB" id="A0A7W9T669"/>
<dbReference type="Proteomes" id="UP000532746">
    <property type="component" value="Unassembled WGS sequence"/>
</dbReference>
<name>A0A7W9T669_9BACT</name>
<organism evidence="1 2">
    <name type="scientific">Hymenobacter luteus</name>
    <dbReference type="NCBI Taxonomy" id="1411122"/>
    <lineage>
        <taxon>Bacteria</taxon>
        <taxon>Pseudomonadati</taxon>
        <taxon>Bacteroidota</taxon>
        <taxon>Cytophagia</taxon>
        <taxon>Cytophagales</taxon>
        <taxon>Hymenobacteraceae</taxon>
        <taxon>Hymenobacter</taxon>
    </lineage>
</organism>
<reference evidence="1 2" key="1">
    <citation type="submission" date="2020-08" db="EMBL/GenBank/DDBJ databases">
        <title>Genomic Encyclopedia of Type Strains, Phase IV (KMG-IV): sequencing the most valuable type-strain genomes for metagenomic binning, comparative biology and taxonomic classification.</title>
        <authorList>
            <person name="Goeker M."/>
        </authorList>
    </citation>
    <scope>NUCLEOTIDE SEQUENCE [LARGE SCALE GENOMIC DNA]</scope>
    <source>
        <strain evidence="1 2">DSM 26718</strain>
    </source>
</reference>
<proteinExistence type="predicted"/>
<accession>A0A7W9T669</accession>
<protein>
    <submittedName>
        <fullName evidence="1">Uncharacterized protein</fullName>
    </submittedName>
</protein>